<evidence type="ECO:0000313" key="3">
    <source>
        <dbReference type="Proteomes" id="UP000192907"/>
    </source>
</evidence>
<proteinExistence type="predicted"/>
<dbReference type="EMBL" id="FWZT01000010">
    <property type="protein sequence ID" value="SMF35017.1"/>
    <property type="molecule type" value="Genomic_DNA"/>
</dbReference>
<keyword evidence="3" id="KW-1185">Reference proteome</keyword>
<accession>A0A1Y6BXM6</accession>
<reference evidence="3" key="1">
    <citation type="submission" date="2017-04" db="EMBL/GenBank/DDBJ databases">
        <authorList>
            <person name="Varghese N."/>
            <person name="Submissions S."/>
        </authorList>
    </citation>
    <scope>NUCLEOTIDE SEQUENCE [LARGE SCALE GENOMIC DNA]</scope>
    <source>
        <strain evidence="3">RKEM611</strain>
    </source>
</reference>
<feature type="coiled-coil region" evidence="1">
    <location>
        <begin position="12"/>
        <end position="46"/>
    </location>
</feature>
<dbReference type="Proteomes" id="UP000192907">
    <property type="component" value="Unassembled WGS sequence"/>
</dbReference>
<sequence length="196" mass="21895">MQTKYNQLLLDKATIENRLAESDASLRSAKSEVEQKRAELRALGEKLSNPDEAKNQLKTAINENVRGEFQNLRAIDQTIKDGNFSFKVTEKDEQIRDLQKQLDAASAAEAKDEKLIFDLAGKVIVAKEEKQTLQMQLAGLQAGRFASIKKVEDDLSRLLAFEVSFPGFRVGNEIAAGDRTAIESILQNIDFLNPNQ</sequence>
<keyword evidence="1" id="KW-0175">Coiled coil</keyword>
<protein>
    <submittedName>
        <fullName evidence="2">Uncharacterized protein</fullName>
    </submittedName>
</protein>
<name>A0A1Y6BXM6_9BACT</name>
<organism evidence="2 3">
    <name type="scientific">Pseudobacteriovorax antillogorgiicola</name>
    <dbReference type="NCBI Taxonomy" id="1513793"/>
    <lineage>
        <taxon>Bacteria</taxon>
        <taxon>Pseudomonadati</taxon>
        <taxon>Bdellovibrionota</taxon>
        <taxon>Oligoflexia</taxon>
        <taxon>Oligoflexales</taxon>
        <taxon>Pseudobacteriovoracaceae</taxon>
        <taxon>Pseudobacteriovorax</taxon>
    </lineage>
</organism>
<evidence type="ECO:0000256" key="1">
    <source>
        <dbReference type="SAM" id="Coils"/>
    </source>
</evidence>
<dbReference type="AlphaFoldDB" id="A0A1Y6BXM6"/>
<dbReference type="RefSeq" id="WP_132325952.1">
    <property type="nucleotide sequence ID" value="NZ_FWZT01000010.1"/>
</dbReference>
<evidence type="ECO:0000313" key="2">
    <source>
        <dbReference type="EMBL" id="SMF35017.1"/>
    </source>
</evidence>
<gene>
    <name evidence="2" type="ORF">SAMN06296036_110193</name>
</gene>